<dbReference type="FunFam" id="3.40.630.10:FF:000015">
    <property type="entry name" value="Aminoacyl-histidine dipeptidase PepD"/>
    <property type="match status" value="1"/>
</dbReference>
<dbReference type="GO" id="GO:0070573">
    <property type="term" value="F:metallodipeptidase activity"/>
    <property type="evidence" value="ECO:0007669"/>
    <property type="project" value="TreeGrafter"/>
</dbReference>
<evidence type="ECO:0000256" key="14">
    <source>
        <dbReference type="ARBA" id="ARBA00075285"/>
    </source>
</evidence>
<dbReference type="PIRSF" id="PIRSF016599">
    <property type="entry name" value="Xaa-His_dipept"/>
    <property type="match status" value="1"/>
</dbReference>
<dbReference type="GO" id="GO:0006508">
    <property type="term" value="P:proteolysis"/>
    <property type="evidence" value="ECO:0007669"/>
    <property type="project" value="UniProtKB-KW"/>
</dbReference>
<keyword evidence="5" id="KW-0378">Hydrolase</keyword>
<evidence type="ECO:0000256" key="10">
    <source>
        <dbReference type="ARBA" id="ARBA00038976"/>
    </source>
</evidence>
<dbReference type="EMBL" id="JAEAGR010000002">
    <property type="protein sequence ID" value="MBH1939759.1"/>
    <property type="molecule type" value="Genomic_DNA"/>
</dbReference>
<comment type="catalytic activity">
    <reaction evidence="9">
        <text>Hydrolysis of dipeptides, preferentially hydrophobic dipeptides including prolyl amino acids.</text>
        <dbReference type="EC" id="3.4.13.18"/>
    </reaction>
</comment>
<dbReference type="PANTHER" id="PTHR43501:SF1">
    <property type="entry name" value="CYTOSOL NON-SPECIFIC DIPEPTIDASE"/>
    <property type="match status" value="1"/>
</dbReference>
<evidence type="ECO:0000259" key="18">
    <source>
        <dbReference type="Pfam" id="PF07687"/>
    </source>
</evidence>
<keyword evidence="7" id="KW-0482">Metalloprotease</keyword>
<evidence type="ECO:0000313" key="20">
    <source>
        <dbReference type="Proteomes" id="UP000623269"/>
    </source>
</evidence>
<dbReference type="InterPro" id="IPR011650">
    <property type="entry name" value="Peptidase_M20_dimer"/>
</dbReference>
<dbReference type="InterPro" id="IPR001160">
    <property type="entry name" value="Peptidase_M20C"/>
</dbReference>
<organism evidence="19 20">
    <name type="scientific">Mobilitalea sibirica</name>
    <dbReference type="NCBI Taxonomy" id="1462919"/>
    <lineage>
        <taxon>Bacteria</taxon>
        <taxon>Bacillati</taxon>
        <taxon>Bacillota</taxon>
        <taxon>Clostridia</taxon>
        <taxon>Lachnospirales</taxon>
        <taxon>Lachnospiraceae</taxon>
        <taxon>Mobilitalea</taxon>
    </lineage>
</organism>
<dbReference type="GO" id="GO:0005829">
    <property type="term" value="C:cytosol"/>
    <property type="evidence" value="ECO:0007669"/>
    <property type="project" value="TreeGrafter"/>
</dbReference>
<comment type="similarity">
    <text evidence="12">Belongs to the peptidase M20C family.</text>
</comment>
<dbReference type="Gene3D" id="3.40.630.10">
    <property type="entry name" value="Zn peptidases"/>
    <property type="match status" value="2"/>
</dbReference>
<gene>
    <name evidence="19" type="ORF">I5677_02485</name>
</gene>
<dbReference type="CDD" id="cd03890">
    <property type="entry name" value="M20_pepD"/>
    <property type="match status" value="1"/>
</dbReference>
<evidence type="ECO:0000256" key="16">
    <source>
        <dbReference type="ARBA" id="ARBA00077688"/>
    </source>
</evidence>
<keyword evidence="20" id="KW-1185">Reference proteome</keyword>
<evidence type="ECO:0000256" key="13">
    <source>
        <dbReference type="ARBA" id="ARBA00071271"/>
    </source>
</evidence>
<dbReference type="GO" id="GO:0046872">
    <property type="term" value="F:metal ion binding"/>
    <property type="evidence" value="ECO:0007669"/>
    <property type="project" value="UniProtKB-KW"/>
</dbReference>
<comment type="cofactor">
    <cofactor evidence="1">
        <name>Co(2+)</name>
        <dbReference type="ChEBI" id="CHEBI:48828"/>
    </cofactor>
</comment>
<comment type="cofactor">
    <cofactor evidence="2">
        <name>Zn(2+)</name>
        <dbReference type="ChEBI" id="CHEBI:29105"/>
    </cofactor>
</comment>
<dbReference type="PRINTS" id="PR00934">
    <property type="entry name" value="XHISDIPTASE"/>
</dbReference>
<dbReference type="EC" id="3.4.13.18" evidence="10"/>
<evidence type="ECO:0000256" key="7">
    <source>
        <dbReference type="ARBA" id="ARBA00023049"/>
    </source>
</evidence>
<dbReference type="Pfam" id="PF07687">
    <property type="entry name" value="M20_dimer"/>
    <property type="match status" value="1"/>
</dbReference>
<evidence type="ECO:0000313" key="19">
    <source>
        <dbReference type="EMBL" id="MBH1939759.1"/>
    </source>
</evidence>
<evidence type="ECO:0000256" key="9">
    <source>
        <dbReference type="ARBA" id="ARBA00036421"/>
    </source>
</evidence>
<dbReference type="PANTHER" id="PTHR43501">
    <property type="entry name" value="CYTOSOL NON-SPECIFIC DIPEPTIDASE"/>
    <property type="match status" value="1"/>
</dbReference>
<accession>A0A8J7GXB2</accession>
<evidence type="ECO:0000256" key="6">
    <source>
        <dbReference type="ARBA" id="ARBA00022833"/>
    </source>
</evidence>
<keyword evidence="3" id="KW-0645">Protease</keyword>
<proteinExistence type="inferred from homology"/>
<evidence type="ECO:0000256" key="3">
    <source>
        <dbReference type="ARBA" id="ARBA00022670"/>
    </source>
</evidence>
<dbReference type="AlphaFoldDB" id="A0A8J7GXB2"/>
<keyword evidence="4" id="KW-0479">Metal-binding</keyword>
<evidence type="ECO:0000256" key="15">
    <source>
        <dbReference type="ARBA" id="ARBA00076004"/>
    </source>
</evidence>
<evidence type="ECO:0000256" key="8">
    <source>
        <dbReference type="ARBA" id="ARBA00023285"/>
    </source>
</evidence>
<dbReference type="InterPro" id="IPR002933">
    <property type="entry name" value="Peptidase_M20"/>
</dbReference>
<dbReference type="RefSeq" id="WP_197659991.1">
    <property type="nucleotide sequence ID" value="NZ_JAEAGR010000002.1"/>
</dbReference>
<keyword evidence="8" id="KW-0170">Cobalt</keyword>
<evidence type="ECO:0000256" key="5">
    <source>
        <dbReference type="ARBA" id="ARBA00022801"/>
    </source>
</evidence>
<protein>
    <recommendedName>
        <fullName evidence="13">Cytosol non-specific dipeptidase</fullName>
        <ecNumber evidence="10">3.4.13.18</ecNumber>
    </recommendedName>
    <alternativeName>
        <fullName evidence="16">Aminoacyl-histidine dipeptidase</fullName>
    </alternativeName>
    <alternativeName>
        <fullName evidence="15">Beta-alanyl-histidine dipeptidase</fullName>
    </alternativeName>
    <alternativeName>
        <fullName evidence="14">Carnosinase</fullName>
    </alternativeName>
    <alternativeName>
        <fullName evidence="11">Peptidase D</fullName>
    </alternativeName>
    <alternativeName>
        <fullName evidence="17">Xaa-His dipeptidase</fullName>
    </alternativeName>
</protein>
<evidence type="ECO:0000256" key="11">
    <source>
        <dbReference type="ARBA" id="ARBA00044252"/>
    </source>
</evidence>
<evidence type="ECO:0000256" key="1">
    <source>
        <dbReference type="ARBA" id="ARBA00001941"/>
    </source>
</evidence>
<name>A0A8J7GXB2_9FIRM</name>
<feature type="domain" description="Peptidase M20 dimerisation" evidence="18">
    <location>
        <begin position="208"/>
        <end position="284"/>
    </location>
</feature>
<dbReference type="Proteomes" id="UP000623269">
    <property type="component" value="Unassembled WGS sequence"/>
</dbReference>
<reference evidence="19" key="1">
    <citation type="submission" date="2020-12" db="EMBL/GenBank/DDBJ databases">
        <title>M. sibirica DSM 26468T genome.</title>
        <authorList>
            <person name="Thieme N."/>
            <person name="Rettenmaier R."/>
            <person name="Zverlov V."/>
            <person name="Liebl W."/>
        </authorList>
    </citation>
    <scope>NUCLEOTIDE SEQUENCE</scope>
    <source>
        <strain evidence="19">DSM 26468</strain>
    </source>
</reference>
<evidence type="ECO:0000256" key="12">
    <source>
        <dbReference type="ARBA" id="ARBA00061423"/>
    </source>
</evidence>
<dbReference type="FunFam" id="3.40.630.10:FF:000018">
    <property type="entry name" value="Aminoacyl-histidine dipeptidase PepD"/>
    <property type="match status" value="1"/>
</dbReference>
<evidence type="ECO:0000256" key="17">
    <source>
        <dbReference type="ARBA" id="ARBA00078074"/>
    </source>
</evidence>
<dbReference type="Pfam" id="PF01546">
    <property type="entry name" value="Peptidase_M20"/>
    <property type="match status" value="1"/>
</dbReference>
<dbReference type="NCBIfam" id="TIGR01893">
    <property type="entry name" value="aa-his-dipept"/>
    <property type="match status" value="1"/>
</dbReference>
<dbReference type="SUPFAM" id="SSF53187">
    <property type="entry name" value="Zn-dependent exopeptidases"/>
    <property type="match status" value="1"/>
</dbReference>
<evidence type="ECO:0000256" key="2">
    <source>
        <dbReference type="ARBA" id="ARBA00001947"/>
    </source>
</evidence>
<evidence type="ECO:0000256" key="4">
    <source>
        <dbReference type="ARBA" id="ARBA00022723"/>
    </source>
</evidence>
<comment type="caution">
    <text evidence="19">The sequence shown here is derived from an EMBL/GenBank/DDBJ whole genome shotgun (WGS) entry which is preliminary data.</text>
</comment>
<keyword evidence="6" id="KW-0862">Zinc</keyword>
<sequence>MNKSLEQLDYKGIFKYFTEISKIPRGSGNEGEISKYLVTFAKTHNLEYTQDEAKNVIMIKEASPGYEDEPAILLQGHMDMVCEKLKDSTHDFLKDEIKLIVDGDFLHADGTTLGGDNGIAVAYILALFSDETLPHPRLEAVITTDEEVGMLGAKELDLSGLKAKYMINMDSGEEGYLLASCAGGLTGTCYLPINRITEYGKKIKVSIGGLIGGHSGMDIVKNRSNANKVMGRLLFDLRESEQFGIIHMEGGFKDNVIPREAYGELLVTVDETTNNSKDEKALTEAYLKIKSRIDELTKAYQHELSGSEPDLKITVEDLGDGEYPMLHPVSFEKVLFMLVNMPYGVQVMSSHIEGLVESSLNLGIFRLEEDKAIFCNSVRSSIGNYKHYISNRLNYLVSFLGGDYEVRSEYPAWEYKKESPLRNHLNRIYKELYGKEMKVEAIHAGLECGFFHEKMPGIDIVSIGPELYRIHTIEERLSISSAIRVYKFVETVLKEKIGDL</sequence>